<dbReference type="GeneID" id="9049215"/>
<evidence type="ECO:0000313" key="3">
    <source>
        <dbReference type="Proteomes" id="UP000007800"/>
    </source>
</evidence>
<evidence type="ECO:0000313" key="2">
    <source>
        <dbReference type="EMBL" id="EER18409.1"/>
    </source>
</evidence>
<dbReference type="RefSeq" id="XP_002786613.1">
    <property type="nucleotide sequence ID" value="XM_002786567.1"/>
</dbReference>
<dbReference type="EMBL" id="GG671811">
    <property type="protein sequence ID" value="EER18409.1"/>
    <property type="molecule type" value="Genomic_DNA"/>
</dbReference>
<sequence>MATCHGSDTVGFEGDEDRTDMAPSKKKKTSEKVSRGAPTFAAKPKAGGVDRSIKKQKGPKGKSRYRKR</sequence>
<proteinExistence type="predicted"/>
<dbReference type="Proteomes" id="UP000007800">
    <property type="component" value="Unassembled WGS sequence"/>
</dbReference>
<evidence type="ECO:0000256" key="1">
    <source>
        <dbReference type="SAM" id="MobiDB-lite"/>
    </source>
</evidence>
<dbReference type="InParanoid" id="C5KB83"/>
<reference evidence="2 3" key="1">
    <citation type="submission" date="2008-07" db="EMBL/GenBank/DDBJ databases">
        <authorList>
            <person name="El-Sayed N."/>
            <person name="Caler E."/>
            <person name="Inman J."/>
            <person name="Amedeo P."/>
            <person name="Hass B."/>
            <person name="Wortman J."/>
        </authorList>
    </citation>
    <scope>NUCLEOTIDE SEQUENCE [LARGE SCALE GENOMIC DNA]</scope>
    <source>
        <strain evidence="3">ATCC 50983 / TXsc</strain>
    </source>
</reference>
<protein>
    <submittedName>
        <fullName evidence="2">Uncharacterized protein</fullName>
    </submittedName>
</protein>
<feature type="region of interest" description="Disordered" evidence="1">
    <location>
        <begin position="1"/>
        <end position="68"/>
    </location>
</feature>
<organism evidence="3">
    <name type="scientific">Perkinsus marinus (strain ATCC 50983 / TXsc)</name>
    <dbReference type="NCBI Taxonomy" id="423536"/>
    <lineage>
        <taxon>Eukaryota</taxon>
        <taxon>Sar</taxon>
        <taxon>Alveolata</taxon>
        <taxon>Perkinsozoa</taxon>
        <taxon>Perkinsea</taxon>
        <taxon>Perkinsida</taxon>
        <taxon>Perkinsidae</taxon>
        <taxon>Perkinsus</taxon>
    </lineage>
</organism>
<keyword evidence="3" id="KW-1185">Reference proteome</keyword>
<accession>C5KB83</accession>
<dbReference type="AlphaFoldDB" id="C5KB83"/>
<feature type="compositionally biased region" description="Basic residues" evidence="1">
    <location>
        <begin position="54"/>
        <end position="68"/>
    </location>
</feature>
<name>C5KB83_PERM5</name>
<gene>
    <name evidence="2" type="ORF">Pmar_PMAR005320</name>
</gene>